<dbReference type="AlphaFoldDB" id="A0A9Q4TKP9"/>
<proteinExistence type="predicted"/>
<sequence>MGTKSIKDDYIKIRVTSKEKKKLKIIAESKNMTMSEILLVATKKEIEIYEEKEKNHKKIYDRAVATEKKIQEIKINLEKRKVNNKKGFLNKFIKNK</sequence>
<organism evidence="1 2">
    <name type="scientific">Clostridium botulinum</name>
    <dbReference type="NCBI Taxonomy" id="1491"/>
    <lineage>
        <taxon>Bacteria</taxon>
        <taxon>Bacillati</taxon>
        <taxon>Bacillota</taxon>
        <taxon>Clostridia</taxon>
        <taxon>Eubacteriales</taxon>
        <taxon>Clostridiaceae</taxon>
        <taxon>Clostridium</taxon>
    </lineage>
</organism>
<comment type="caution">
    <text evidence="1">The sequence shown here is derived from an EMBL/GenBank/DDBJ whole genome shotgun (WGS) entry which is preliminary data.</text>
</comment>
<gene>
    <name evidence="1" type="ORF">FDF67_13120</name>
</gene>
<protein>
    <submittedName>
        <fullName evidence="1">CopG family transcriptional regulator</fullName>
    </submittedName>
</protein>
<accession>A0A9Q4TKP9</accession>
<dbReference type="RefSeq" id="WP_163189075.1">
    <property type="nucleotide sequence ID" value="NZ_JACBCZ010000017.1"/>
</dbReference>
<reference evidence="1" key="1">
    <citation type="submission" date="2019-04" db="EMBL/GenBank/DDBJ databases">
        <title>Genome sequencing of Clostridium botulinum Groups I-IV and Clostridium butyricum.</title>
        <authorList>
            <person name="Brunt J."/>
            <person name="Van Vliet A.H.M."/>
            <person name="Stringer S.C."/>
            <person name="Carter A.T."/>
            <person name="Peck M.W."/>
        </authorList>
    </citation>
    <scope>NUCLEOTIDE SEQUENCE</scope>
    <source>
        <strain evidence="1">7221C</strain>
    </source>
</reference>
<dbReference type="Proteomes" id="UP000785180">
    <property type="component" value="Unassembled WGS sequence"/>
</dbReference>
<evidence type="ECO:0000313" key="1">
    <source>
        <dbReference type="EMBL" id="NFU61078.1"/>
    </source>
</evidence>
<dbReference type="EMBL" id="SXDK01000040">
    <property type="protein sequence ID" value="NFU61078.1"/>
    <property type="molecule type" value="Genomic_DNA"/>
</dbReference>
<evidence type="ECO:0000313" key="2">
    <source>
        <dbReference type="Proteomes" id="UP000785180"/>
    </source>
</evidence>
<name>A0A9Q4TKP9_CLOBO</name>